<dbReference type="EMBL" id="LHYF01000061">
    <property type="protein sequence ID" value="KXB05924.1"/>
    <property type="molecule type" value="Genomic_DNA"/>
</dbReference>
<comment type="caution">
    <text evidence="1">The sequence shown here is derived from an EMBL/GenBank/DDBJ whole genome shotgun (WGS) entry which is preliminary data.</text>
</comment>
<evidence type="ECO:0000313" key="2">
    <source>
        <dbReference type="Proteomes" id="UP000070404"/>
    </source>
</evidence>
<dbReference type="Proteomes" id="UP000070404">
    <property type="component" value="Unassembled WGS sequence"/>
</dbReference>
<keyword evidence="2" id="KW-1185">Reference proteome</keyword>
<sequence length="176" mass="20526">MKLEKDFEKILDKCERLEKYEKDILITAFLSKKFSKQVLVGEAASSWYSRGGYRTMDVDVIVVGEVEELEKGLKKLGFEENRVWHYSDAGFALDIVSRSGGPERTRTYEIDSYEIEIASPEDVIVNDLAGYKFWNQANDFDRAKLVYEAEKEDLDMEYLRERAKEEKIDDALRELL</sequence>
<organism evidence="1 2">
    <name type="scientific">candidate division MSBL1 archaeon SCGC-AAA382C18</name>
    <dbReference type="NCBI Taxonomy" id="1698281"/>
    <lineage>
        <taxon>Archaea</taxon>
        <taxon>Methanobacteriati</taxon>
        <taxon>Methanobacteriota</taxon>
        <taxon>candidate division MSBL1</taxon>
    </lineage>
</organism>
<dbReference type="AlphaFoldDB" id="A0A133VHN1"/>
<proteinExistence type="predicted"/>
<evidence type="ECO:0000313" key="1">
    <source>
        <dbReference type="EMBL" id="KXB05924.1"/>
    </source>
</evidence>
<reference evidence="1 2" key="1">
    <citation type="journal article" date="2016" name="Sci. Rep.">
        <title>Metabolic traits of an uncultured archaeal lineage -MSBL1- from brine pools of the Red Sea.</title>
        <authorList>
            <person name="Mwirichia R."/>
            <person name="Alam I."/>
            <person name="Rashid M."/>
            <person name="Vinu M."/>
            <person name="Ba-Alawi W."/>
            <person name="Anthony Kamau A."/>
            <person name="Kamanda Ngugi D."/>
            <person name="Goker M."/>
            <person name="Klenk H.P."/>
            <person name="Bajic V."/>
            <person name="Stingl U."/>
        </authorList>
    </citation>
    <scope>NUCLEOTIDE SEQUENCE [LARGE SCALE GENOMIC DNA]</scope>
    <source>
        <strain evidence="1">SCGC-AAA382C18</strain>
    </source>
</reference>
<accession>A0A133VHN1</accession>
<gene>
    <name evidence="1" type="ORF">AKJ52_02825</name>
</gene>
<name>A0A133VHN1_9EURY</name>
<evidence type="ECO:0008006" key="3">
    <source>
        <dbReference type="Google" id="ProtNLM"/>
    </source>
</evidence>
<protein>
    <recommendedName>
        <fullName evidence="3">UbiD family decarboxylase</fullName>
    </recommendedName>
</protein>